<feature type="domain" description="DUF2326" evidence="1">
    <location>
        <begin position="454"/>
        <end position="583"/>
    </location>
</feature>
<evidence type="ECO:0000313" key="2">
    <source>
        <dbReference type="EMBL" id="KIS35281.1"/>
    </source>
</evidence>
<dbReference type="EMBL" id="JMQP01000002">
    <property type="protein sequence ID" value="KIS35281.1"/>
    <property type="molecule type" value="Genomic_DNA"/>
</dbReference>
<comment type="caution">
    <text evidence="2">The sequence shown here is derived from an EMBL/GenBank/DDBJ whole genome shotgun (WGS) entry which is preliminary data.</text>
</comment>
<protein>
    <recommendedName>
        <fullName evidence="1">DUF2326 domain-containing protein</fullName>
    </recommendedName>
</protein>
<dbReference type="Proteomes" id="UP000050700">
    <property type="component" value="Unassembled WGS sequence"/>
</dbReference>
<organism evidence="2 3">
    <name type="scientific">Haemophilus influenzae</name>
    <dbReference type="NCBI Taxonomy" id="727"/>
    <lineage>
        <taxon>Bacteria</taxon>
        <taxon>Pseudomonadati</taxon>
        <taxon>Pseudomonadota</taxon>
        <taxon>Gammaproteobacteria</taxon>
        <taxon>Pasteurellales</taxon>
        <taxon>Pasteurellaceae</taxon>
        <taxon>Haemophilus</taxon>
    </lineage>
</organism>
<accession>A0A158SWN7</accession>
<dbReference type="InterPro" id="IPR018760">
    <property type="entry name" value="DUF2326"/>
</dbReference>
<proteinExistence type="predicted"/>
<evidence type="ECO:0000313" key="3">
    <source>
        <dbReference type="Proteomes" id="UP000050700"/>
    </source>
</evidence>
<dbReference type="PATRIC" id="fig|727.582.peg.810"/>
<name>A0A158SWN7_HAEIF</name>
<dbReference type="AlphaFoldDB" id="A0A158SWN7"/>
<dbReference type="RefSeq" id="WP_005655087.1">
    <property type="nucleotide sequence ID" value="NZ_AP018778.1"/>
</dbReference>
<reference evidence="2 3" key="1">
    <citation type="submission" date="2014-05" db="EMBL/GenBank/DDBJ databases">
        <title>Methylome analysis of the phasevarions of Haemophilus influenzae.</title>
        <authorList>
            <person name="Atack J.M."/>
            <person name="Fox K.L."/>
            <person name="Power P.M."/>
            <person name="Clark T."/>
            <person name="Jurcisek J."/>
            <person name="Korlach J."/>
            <person name="Bakaletz L.O."/>
            <person name="Jennings M.P."/>
        </authorList>
    </citation>
    <scope>NUCLEOTIDE SEQUENCE [LARGE SCALE GENOMIC DNA]</scope>
    <source>
        <strain evidence="2 3">1209</strain>
    </source>
</reference>
<dbReference type="Pfam" id="PF10088">
    <property type="entry name" value="DUF2326"/>
    <property type="match status" value="1"/>
</dbReference>
<sequence>MRLSKIYMNHSHIFESITFNDGFNVIFGKVISSKDKNTHNLGKSILAQVIDYCLGKKKDSMFFQNLDQFNEFVFFLEIEYAKDQFVTVSRSVSEPTTMRFKYHYLAEQDYRGLLDSEWDKTLPFEQSKELLDSLLNFQFIKGYSYRQFIGYLLRTQNDFQDPFRLSTHRGKDIYWKPFLAKLLGFDDELLKKRGSLIDNLNKLSEQEHFISLQNKTDAQSVSDIEGEIELIKLKIQDFKTQLDELDFGNQDKEEIAALVDLINDQIVALNDELFYLENDRKRIKNSLRTKKISFSTNEAQSLFNEAGLVFPKQIKRSFDDLIQFNEAINKERIEYLSKELKEIEPKIQNISEELIKLNKEKSSKLSFLNEKNVFDKYKSLSQDVNEKTARLIYLEQIRDIIYQGEEIKKQKSLLSSELESIENQIRDNVTQNVKSDSNSIFTKIRAYFGSIIQKTLNDDAFLSVNVNSKGNIEFEYKFTEKEAHKGHSYKKLLCIAFDMALARAYTEQGYCIFLYHDGVFESLDDRVKEKLLAVIREYSEYGLQQIITLIDADIPNGIEDFIHKDEVIRILHDKDSSGLLFKMTPW</sequence>
<gene>
    <name evidence="2" type="ORF">NTHI1209_00885</name>
</gene>
<evidence type="ECO:0000259" key="1">
    <source>
        <dbReference type="Pfam" id="PF10088"/>
    </source>
</evidence>